<evidence type="ECO:0000256" key="1">
    <source>
        <dbReference type="ARBA" id="ARBA00005417"/>
    </source>
</evidence>
<accession>A0A8J3X268</accession>
<dbReference type="AlphaFoldDB" id="A0A8J3X268"/>
<name>A0A8J3X268_9ACTN</name>
<dbReference type="CDD" id="cd03225">
    <property type="entry name" value="ABC_cobalt_CbiO_domain1"/>
    <property type="match status" value="2"/>
</dbReference>
<dbReference type="Proteomes" id="UP000599074">
    <property type="component" value="Unassembled WGS sequence"/>
</dbReference>
<dbReference type="SMART" id="SM00382">
    <property type="entry name" value="AAA"/>
    <property type="match status" value="2"/>
</dbReference>
<dbReference type="Gene3D" id="3.40.50.300">
    <property type="entry name" value="P-loop containing nucleotide triphosphate hydrolases"/>
    <property type="match status" value="2"/>
</dbReference>
<comment type="caution">
    <text evidence="6">The sequence shown here is derived from an EMBL/GenBank/DDBJ whole genome shotgun (WGS) entry which is preliminary data.</text>
</comment>
<evidence type="ECO:0000313" key="7">
    <source>
        <dbReference type="Proteomes" id="UP000599074"/>
    </source>
</evidence>
<dbReference type="InterPro" id="IPR027417">
    <property type="entry name" value="P-loop_NTPase"/>
</dbReference>
<gene>
    <name evidence="6" type="ORF">Pme01_41880</name>
</gene>
<feature type="domain" description="ABC transporter" evidence="5">
    <location>
        <begin position="1"/>
        <end position="218"/>
    </location>
</feature>
<keyword evidence="2" id="KW-0813">Transport</keyword>
<keyword evidence="7" id="KW-1185">Reference proteome</keyword>
<dbReference type="PROSITE" id="PS50893">
    <property type="entry name" value="ABC_TRANSPORTER_2"/>
    <property type="match status" value="2"/>
</dbReference>
<dbReference type="InterPro" id="IPR003593">
    <property type="entry name" value="AAA+_ATPase"/>
</dbReference>
<evidence type="ECO:0000313" key="6">
    <source>
        <dbReference type="EMBL" id="GII24591.1"/>
    </source>
</evidence>
<dbReference type="GO" id="GO:0042626">
    <property type="term" value="F:ATPase-coupled transmembrane transporter activity"/>
    <property type="evidence" value="ECO:0007669"/>
    <property type="project" value="TreeGrafter"/>
</dbReference>
<sequence>MRDVDLDIAHGERVLLLGPSGGGKSTLLAALAGLLADSGEQAGEITVDGLPPADARSRVGILFQDPETQLVMRRAGDDVAFGLENRGVPAERIWPRVRAALERVGFGYPLDRDTASLSGGEQQRLALAGVLALEPSLLLLDEPTANLDPDGAALVRQTLDRSLRGDRATLVLVEHRVAEALPLVDRVVALSPGGGVLADGPPDEVLRRHGDALAALGVWVPDAEPVPRRTRPTAPPGPMLLTARQLGYRYPDSPAPTRSAPERSAPALAGVDAEVGAGEAVAVRGPNGAGKSTLALLLGGLLPPSSGAVVASTALAGRYAGRPPHRWRAAVLAERIGSVFQNPEHQFLAATVHDELALGPRRAGHPAADVAKTVDDLLERLHLAHLAEANPHTLSGGERRRLSVATALAAAPRVVILDEPTFGQDLRTWTELLDLLSGLRDDGTAVVAVTHDADFVAALADRCLDLERPA</sequence>
<dbReference type="GO" id="GO:0005524">
    <property type="term" value="F:ATP binding"/>
    <property type="evidence" value="ECO:0007669"/>
    <property type="project" value="UniProtKB-KW"/>
</dbReference>
<keyword evidence="3" id="KW-0547">Nucleotide-binding</keyword>
<dbReference type="InterPro" id="IPR050095">
    <property type="entry name" value="ECF_ABC_transporter_ATP-bd"/>
</dbReference>
<evidence type="ECO:0000256" key="2">
    <source>
        <dbReference type="ARBA" id="ARBA00022448"/>
    </source>
</evidence>
<dbReference type="Pfam" id="PF00005">
    <property type="entry name" value="ABC_tran"/>
    <property type="match status" value="2"/>
</dbReference>
<organism evidence="6 7">
    <name type="scientific">Planosporangium mesophilum</name>
    <dbReference type="NCBI Taxonomy" id="689768"/>
    <lineage>
        <taxon>Bacteria</taxon>
        <taxon>Bacillati</taxon>
        <taxon>Actinomycetota</taxon>
        <taxon>Actinomycetes</taxon>
        <taxon>Micromonosporales</taxon>
        <taxon>Micromonosporaceae</taxon>
        <taxon>Planosporangium</taxon>
    </lineage>
</organism>
<dbReference type="InterPro" id="IPR017871">
    <property type="entry name" value="ABC_transporter-like_CS"/>
</dbReference>
<dbReference type="GO" id="GO:0043190">
    <property type="term" value="C:ATP-binding cassette (ABC) transporter complex"/>
    <property type="evidence" value="ECO:0007669"/>
    <property type="project" value="TreeGrafter"/>
</dbReference>
<protein>
    <submittedName>
        <fullName evidence="6">ABC transporter ATP-binding protein</fullName>
    </submittedName>
</protein>
<dbReference type="PANTHER" id="PTHR43553:SF24">
    <property type="entry name" value="ENERGY-COUPLING FACTOR TRANSPORTER ATP-BINDING PROTEIN ECFA1"/>
    <property type="match status" value="1"/>
</dbReference>
<dbReference type="InterPro" id="IPR015856">
    <property type="entry name" value="ABC_transpr_CbiO/EcfA_su"/>
</dbReference>
<comment type="similarity">
    <text evidence="1">Belongs to the ABC transporter superfamily.</text>
</comment>
<dbReference type="PANTHER" id="PTHR43553">
    <property type="entry name" value="HEAVY METAL TRANSPORTER"/>
    <property type="match status" value="1"/>
</dbReference>
<feature type="domain" description="ABC transporter" evidence="5">
    <location>
        <begin position="248"/>
        <end position="470"/>
    </location>
</feature>
<dbReference type="PROSITE" id="PS00211">
    <property type="entry name" value="ABC_TRANSPORTER_1"/>
    <property type="match status" value="2"/>
</dbReference>
<dbReference type="EMBL" id="BOON01000039">
    <property type="protein sequence ID" value="GII24591.1"/>
    <property type="molecule type" value="Genomic_DNA"/>
</dbReference>
<evidence type="ECO:0000256" key="3">
    <source>
        <dbReference type="ARBA" id="ARBA00022741"/>
    </source>
</evidence>
<dbReference type="GO" id="GO:0016887">
    <property type="term" value="F:ATP hydrolysis activity"/>
    <property type="evidence" value="ECO:0007669"/>
    <property type="project" value="InterPro"/>
</dbReference>
<proteinExistence type="inferred from homology"/>
<evidence type="ECO:0000256" key="4">
    <source>
        <dbReference type="ARBA" id="ARBA00022840"/>
    </source>
</evidence>
<reference evidence="6" key="1">
    <citation type="submission" date="2021-01" db="EMBL/GenBank/DDBJ databases">
        <title>Whole genome shotgun sequence of Planosporangium mesophilum NBRC 109066.</title>
        <authorList>
            <person name="Komaki H."/>
            <person name="Tamura T."/>
        </authorList>
    </citation>
    <scope>NUCLEOTIDE SEQUENCE</scope>
    <source>
        <strain evidence="6">NBRC 109066</strain>
    </source>
</reference>
<keyword evidence="4 6" id="KW-0067">ATP-binding</keyword>
<dbReference type="InterPro" id="IPR003439">
    <property type="entry name" value="ABC_transporter-like_ATP-bd"/>
</dbReference>
<dbReference type="SUPFAM" id="SSF52540">
    <property type="entry name" value="P-loop containing nucleoside triphosphate hydrolases"/>
    <property type="match status" value="2"/>
</dbReference>
<evidence type="ECO:0000259" key="5">
    <source>
        <dbReference type="PROSITE" id="PS50893"/>
    </source>
</evidence>